<gene>
    <name evidence="2" type="ORF">METZ01_LOCUS102700</name>
</gene>
<proteinExistence type="predicted"/>
<keyword evidence="1" id="KW-0812">Transmembrane</keyword>
<reference evidence="2" key="1">
    <citation type="submission" date="2018-05" db="EMBL/GenBank/DDBJ databases">
        <authorList>
            <person name="Lanie J.A."/>
            <person name="Ng W.-L."/>
            <person name="Kazmierczak K.M."/>
            <person name="Andrzejewski T.M."/>
            <person name="Davidsen T.M."/>
            <person name="Wayne K.J."/>
            <person name="Tettelin H."/>
            <person name="Glass J.I."/>
            <person name="Rusch D."/>
            <person name="Podicherti R."/>
            <person name="Tsui H.-C.T."/>
            <person name="Winkler M.E."/>
        </authorList>
    </citation>
    <scope>NUCLEOTIDE SEQUENCE</scope>
</reference>
<feature type="transmembrane region" description="Helical" evidence="1">
    <location>
        <begin position="72"/>
        <end position="89"/>
    </location>
</feature>
<protein>
    <recommendedName>
        <fullName evidence="3">VanZ-like domain-containing protein</fullName>
    </recommendedName>
</protein>
<keyword evidence="1" id="KW-0472">Membrane</keyword>
<feature type="transmembrane region" description="Helical" evidence="1">
    <location>
        <begin position="49"/>
        <end position="66"/>
    </location>
</feature>
<organism evidence="2">
    <name type="scientific">marine metagenome</name>
    <dbReference type="NCBI Taxonomy" id="408172"/>
    <lineage>
        <taxon>unclassified sequences</taxon>
        <taxon>metagenomes</taxon>
        <taxon>ecological metagenomes</taxon>
    </lineage>
</organism>
<evidence type="ECO:0008006" key="3">
    <source>
        <dbReference type="Google" id="ProtNLM"/>
    </source>
</evidence>
<evidence type="ECO:0000313" key="2">
    <source>
        <dbReference type="EMBL" id="SVA49846.1"/>
    </source>
</evidence>
<evidence type="ECO:0000256" key="1">
    <source>
        <dbReference type="SAM" id="Phobius"/>
    </source>
</evidence>
<keyword evidence="1" id="KW-1133">Transmembrane helix</keyword>
<accession>A0A381WBD4</accession>
<name>A0A381WBD4_9ZZZZ</name>
<dbReference type="EMBL" id="UINC01011279">
    <property type="protein sequence ID" value="SVA49846.1"/>
    <property type="molecule type" value="Genomic_DNA"/>
</dbReference>
<sequence>MGLGIDKFKELWGAWALEVVSYSIVVLGAVGVGWVGWKVSTRCTTSERAWILIALFAYGIGTFVARSPQERLHYLGYGMLAILLHRGFVRGHGKSKKGSTMVLAFGVFLAGSSIGLLDELLQIIWPRRYFDWADVGMNVVAVGLGLLVAIPTWSALNRDA</sequence>
<feature type="transmembrane region" description="Helical" evidence="1">
    <location>
        <begin position="137"/>
        <end position="156"/>
    </location>
</feature>
<feature type="transmembrane region" description="Helical" evidence="1">
    <location>
        <begin position="101"/>
        <end position="125"/>
    </location>
</feature>
<dbReference type="NCBIfam" id="NF037970">
    <property type="entry name" value="vanZ_1"/>
    <property type="match status" value="1"/>
</dbReference>
<dbReference type="AlphaFoldDB" id="A0A381WBD4"/>
<feature type="transmembrane region" description="Helical" evidence="1">
    <location>
        <begin position="12"/>
        <end position="37"/>
    </location>
</feature>